<dbReference type="Proteomes" id="UP000683585">
    <property type="component" value="Chromosome"/>
</dbReference>
<evidence type="ECO:0000256" key="5">
    <source>
        <dbReference type="ARBA" id="ARBA00022980"/>
    </source>
</evidence>
<dbReference type="InterPro" id="IPR000630">
    <property type="entry name" value="Ribosomal_uS8"/>
</dbReference>
<dbReference type="GO" id="GO:0003735">
    <property type="term" value="F:structural constituent of ribosome"/>
    <property type="evidence" value="ECO:0007669"/>
    <property type="project" value="InterPro"/>
</dbReference>
<reference evidence="11" key="1">
    <citation type="submission" date="2020-10" db="EMBL/GenBank/DDBJ databases">
        <authorList>
            <person name="Szabo G."/>
        </authorList>
    </citation>
    <scope>NUCLEOTIDE SEQUENCE</scope>
    <source>
        <strain evidence="11">PROFFT</strain>
    </source>
</reference>
<evidence type="ECO:0000256" key="6">
    <source>
        <dbReference type="ARBA" id="ARBA00023274"/>
    </source>
</evidence>
<protein>
    <recommendedName>
        <fullName evidence="7 9">Small ribosomal subunit protein uS8</fullName>
    </recommendedName>
</protein>
<comment type="similarity">
    <text evidence="2 9 10">Belongs to the universal ribosomal protein uS8 family.</text>
</comment>
<keyword evidence="3 9" id="KW-0699">rRNA-binding</keyword>
<dbReference type="GO" id="GO:1990904">
    <property type="term" value="C:ribonucleoprotein complex"/>
    <property type="evidence" value="ECO:0007669"/>
    <property type="project" value="UniProtKB-KW"/>
</dbReference>
<dbReference type="Pfam" id="PF00410">
    <property type="entry name" value="Ribosomal_S8"/>
    <property type="match status" value="1"/>
</dbReference>
<keyword evidence="12" id="KW-1185">Reference proteome</keyword>
<organism evidence="11 12">
    <name type="scientific">Candidatus Profftia tarda</name>
    <dbReference type="NCBI Taxonomy" id="1177216"/>
    <lineage>
        <taxon>Bacteria</taxon>
        <taxon>Pseudomonadati</taxon>
        <taxon>Pseudomonadota</taxon>
        <taxon>Gammaproteobacteria</taxon>
        <taxon>Enterobacterales</taxon>
        <taxon>Enterobacteriaceae</taxon>
        <taxon>Candidatus Profftia</taxon>
    </lineage>
</organism>
<evidence type="ECO:0000313" key="12">
    <source>
        <dbReference type="Proteomes" id="UP000683585"/>
    </source>
</evidence>
<evidence type="ECO:0000313" key="11">
    <source>
        <dbReference type="EMBL" id="CAD6511212.1"/>
    </source>
</evidence>
<comment type="subunit">
    <text evidence="8 9">Part of the 30S ribosomal subunit. Contacts proteins S5 and S12.</text>
</comment>
<sequence length="130" mass="14417">MSMQDPISDMLTRIRNGQAAKRVMIIMPSSKIKIAIANVLKQEGFIKDFKIAGDKKTELLLELKYFHGKSVVEKIERISRPGLRIYKKKDNMPKVMAGLGIAIISTSKGVMTDYAARQSGIGGEILCYVA</sequence>
<evidence type="ECO:0000256" key="2">
    <source>
        <dbReference type="ARBA" id="ARBA00006471"/>
    </source>
</evidence>
<dbReference type="InterPro" id="IPR047863">
    <property type="entry name" value="Ribosomal_uS8_CS"/>
</dbReference>
<dbReference type="RefSeq" id="WP_216782256.1">
    <property type="nucleotide sequence ID" value="NZ_LR890047.1"/>
</dbReference>
<dbReference type="KEGG" id="ptf:PROFFT_A_04580"/>
<dbReference type="GO" id="GO:0005737">
    <property type="term" value="C:cytoplasm"/>
    <property type="evidence" value="ECO:0007669"/>
    <property type="project" value="UniProtKB-ARBA"/>
</dbReference>
<name>A0A8E4GIH7_9ENTR</name>
<evidence type="ECO:0000256" key="10">
    <source>
        <dbReference type="RuleBase" id="RU003660"/>
    </source>
</evidence>
<gene>
    <name evidence="9 11" type="primary">rpsH</name>
    <name evidence="11" type="ORF">PROFFT_A_04580</name>
</gene>
<keyword evidence="6 9" id="KW-0687">Ribonucleoprotein</keyword>
<evidence type="ECO:0000256" key="1">
    <source>
        <dbReference type="ARBA" id="ARBA00002569"/>
    </source>
</evidence>
<dbReference type="HAMAP" id="MF_01302_B">
    <property type="entry name" value="Ribosomal_uS8_B"/>
    <property type="match status" value="1"/>
</dbReference>
<evidence type="ECO:0000256" key="9">
    <source>
        <dbReference type="HAMAP-Rule" id="MF_01302"/>
    </source>
</evidence>
<evidence type="ECO:0000256" key="3">
    <source>
        <dbReference type="ARBA" id="ARBA00022730"/>
    </source>
</evidence>
<evidence type="ECO:0000256" key="7">
    <source>
        <dbReference type="ARBA" id="ARBA00035258"/>
    </source>
</evidence>
<dbReference type="PANTHER" id="PTHR11758">
    <property type="entry name" value="40S RIBOSOMAL PROTEIN S15A"/>
    <property type="match status" value="1"/>
</dbReference>
<comment type="function">
    <text evidence="1 9">One of the primary rRNA binding proteins, it binds directly to 16S rRNA central domain where it helps coordinate assembly of the platform of the 30S subunit.</text>
</comment>
<dbReference type="FunFam" id="3.30.1490.10:FF:000001">
    <property type="entry name" value="30S ribosomal protein S8"/>
    <property type="match status" value="1"/>
</dbReference>
<dbReference type="PROSITE" id="PS00053">
    <property type="entry name" value="RIBOSOMAL_S8"/>
    <property type="match status" value="1"/>
</dbReference>
<dbReference type="EMBL" id="LR890047">
    <property type="protein sequence ID" value="CAD6511212.1"/>
    <property type="molecule type" value="Genomic_DNA"/>
</dbReference>
<keyword evidence="5 9" id="KW-0689">Ribosomal protein</keyword>
<dbReference type="NCBIfam" id="NF001109">
    <property type="entry name" value="PRK00136.1"/>
    <property type="match status" value="1"/>
</dbReference>
<evidence type="ECO:0000256" key="4">
    <source>
        <dbReference type="ARBA" id="ARBA00022884"/>
    </source>
</evidence>
<accession>A0A8E4GIH7</accession>
<proteinExistence type="inferred from homology"/>
<dbReference type="FunFam" id="3.30.1370.30:FF:000003">
    <property type="entry name" value="30S ribosomal protein S8"/>
    <property type="match status" value="1"/>
</dbReference>
<dbReference type="GO" id="GO:0019843">
    <property type="term" value="F:rRNA binding"/>
    <property type="evidence" value="ECO:0007669"/>
    <property type="project" value="UniProtKB-UniRule"/>
</dbReference>
<dbReference type="GO" id="GO:0005840">
    <property type="term" value="C:ribosome"/>
    <property type="evidence" value="ECO:0007669"/>
    <property type="project" value="UniProtKB-KW"/>
</dbReference>
<dbReference type="AlphaFoldDB" id="A0A8E4GIH7"/>
<keyword evidence="4 9" id="KW-0694">RNA-binding</keyword>
<evidence type="ECO:0000256" key="8">
    <source>
        <dbReference type="ARBA" id="ARBA00046740"/>
    </source>
</evidence>
<dbReference type="GO" id="GO:0006412">
    <property type="term" value="P:translation"/>
    <property type="evidence" value="ECO:0007669"/>
    <property type="project" value="UniProtKB-UniRule"/>
</dbReference>